<proteinExistence type="predicted"/>
<evidence type="ECO:0000259" key="1">
    <source>
        <dbReference type="Pfam" id="PF14332"/>
    </source>
</evidence>
<dbReference type="EMBL" id="AP025592">
    <property type="protein sequence ID" value="BDG09360.1"/>
    <property type="molecule type" value="Genomic_DNA"/>
</dbReference>
<dbReference type="InterPro" id="IPR025497">
    <property type="entry name" value="PatA-like_N"/>
</dbReference>
<evidence type="ECO:0000313" key="3">
    <source>
        <dbReference type="Proteomes" id="UP001162734"/>
    </source>
</evidence>
<dbReference type="Pfam" id="PF14332">
    <property type="entry name" value="DUF4388"/>
    <property type="match status" value="1"/>
</dbReference>
<organism evidence="2 3">
    <name type="scientific">Anaeromyxobacter paludicola</name>
    <dbReference type="NCBI Taxonomy" id="2918171"/>
    <lineage>
        <taxon>Bacteria</taxon>
        <taxon>Pseudomonadati</taxon>
        <taxon>Myxococcota</taxon>
        <taxon>Myxococcia</taxon>
        <taxon>Myxococcales</taxon>
        <taxon>Cystobacterineae</taxon>
        <taxon>Anaeromyxobacteraceae</taxon>
        <taxon>Anaeromyxobacter</taxon>
    </lineage>
</organism>
<keyword evidence="3" id="KW-1185">Reference proteome</keyword>
<protein>
    <recommendedName>
        <fullName evidence="1">PatA-like N-terminal domain-containing protein</fullName>
    </recommendedName>
</protein>
<dbReference type="PANTHER" id="PTHR36304:SF4">
    <property type="entry name" value="DUF4388 DOMAIN-CONTAINING PROTEIN"/>
    <property type="match status" value="1"/>
</dbReference>
<evidence type="ECO:0000313" key="2">
    <source>
        <dbReference type="EMBL" id="BDG09360.1"/>
    </source>
</evidence>
<sequence length="373" mass="41172">MRGLMGHFAVMPLLEVLELLLRRELTGTLTCERGTVRKTIYVERGLALGAASNDPREYLGQLLMNFGHLTEEQLTKAFSTQEETHVRLGKVLTLAGVVTPEVVKQVLALKIRETLLDALVWDSGVFQVDAAPPPPREELDAAVPLAEVIREADFRATAWRAFRSVFPSGTLSLEVDEQKTARAGELERRLVQLARERRTIDEIGLALHATDFHLYQRLYALHRQGLLRPARAEDAAPAAGTSPTPEPRVASDLVKDGRAHLAAGRAARAEEAAVRALSQDPQDPLARALLAEATEALAADLRPRFLDPPRTPSLKVRAQDLALMRLPAAEKYLLSRCDGTRDLRQIVQLAPIPELEILKAMQKFVEGRIVSLA</sequence>
<gene>
    <name evidence="2" type="ORF">AMPC_24730</name>
</gene>
<reference evidence="3" key="1">
    <citation type="journal article" date="2022" name="Int. J. Syst. Evol. Microbiol.">
        <title>Anaeromyxobacter oryzae sp. nov., Anaeromyxobacter diazotrophicus sp. nov. and Anaeromyxobacter paludicola sp. nov., isolated from paddy soils.</title>
        <authorList>
            <person name="Itoh H."/>
            <person name="Xu Z."/>
            <person name="Mise K."/>
            <person name="Masuda Y."/>
            <person name="Ushijima N."/>
            <person name="Hayakawa C."/>
            <person name="Shiratori Y."/>
            <person name="Senoo K."/>
        </authorList>
    </citation>
    <scope>NUCLEOTIDE SEQUENCE [LARGE SCALE GENOMIC DNA]</scope>
    <source>
        <strain evidence="3">Red630</strain>
    </source>
</reference>
<dbReference type="InterPro" id="IPR037257">
    <property type="entry name" value="T2SS_E_N_sf"/>
</dbReference>
<dbReference type="Proteomes" id="UP001162734">
    <property type="component" value="Chromosome"/>
</dbReference>
<dbReference type="SUPFAM" id="SSF160246">
    <property type="entry name" value="EspE N-terminal domain-like"/>
    <property type="match status" value="1"/>
</dbReference>
<name>A0ABN6NBI5_9BACT</name>
<dbReference type="RefSeq" id="WP_248341507.1">
    <property type="nucleotide sequence ID" value="NZ_AP025592.1"/>
</dbReference>
<accession>A0ABN6NBI5</accession>
<dbReference type="PANTHER" id="PTHR36304">
    <property type="entry name" value="DOMAIN GTPASE-ACTIVATING PROTEIN, PUTATIVE-RELATED-RELATED"/>
    <property type="match status" value="1"/>
</dbReference>
<feature type="domain" description="PatA-like N-terminal" evidence="1">
    <location>
        <begin position="6"/>
        <end position="159"/>
    </location>
</feature>